<keyword evidence="2" id="KW-1185">Reference proteome</keyword>
<evidence type="ECO:0000313" key="1">
    <source>
        <dbReference type="EMBL" id="KAI0086944.1"/>
    </source>
</evidence>
<gene>
    <name evidence="1" type="ORF">BDY19DRAFT_986302</name>
</gene>
<organism evidence="1 2">
    <name type="scientific">Irpex rosettiformis</name>
    <dbReference type="NCBI Taxonomy" id="378272"/>
    <lineage>
        <taxon>Eukaryota</taxon>
        <taxon>Fungi</taxon>
        <taxon>Dikarya</taxon>
        <taxon>Basidiomycota</taxon>
        <taxon>Agaricomycotina</taxon>
        <taxon>Agaricomycetes</taxon>
        <taxon>Polyporales</taxon>
        <taxon>Irpicaceae</taxon>
        <taxon>Irpex</taxon>
    </lineage>
</organism>
<accession>A0ACB8TY94</accession>
<dbReference type="EMBL" id="MU274920">
    <property type="protein sequence ID" value="KAI0086944.1"/>
    <property type="molecule type" value="Genomic_DNA"/>
</dbReference>
<name>A0ACB8TY94_9APHY</name>
<comment type="caution">
    <text evidence="1">The sequence shown here is derived from an EMBL/GenBank/DDBJ whole genome shotgun (WGS) entry which is preliminary data.</text>
</comment>
<proteinExistence type="predicted"/>
<reference evidence="1" key="1">
    <citation type="journal article" date="2021" name="Environ. Microbiol.">
        <title>Gene family expansions and transcriptome signatures uncover fungal adaptations to wood decay.</title>
        <authorList>
            <person name="Hage H."/>
            <person name="Miyauchi S."/>
            <person name="Viragh M."/>
            <person name="Drula E."/>
            <person name="Min B."/>
            <person name="Chaduli D."/>
            <person name="Navarro D."/>
            <person name="Favel A."/>
            <person name="Norest M."/>
            <person name="Lesage-Meessen L."/>
            <person name="Balint B."/>
            <person name="Merenyi Z."/>
            <person name="de Eugenio L."/>
            <person name="Morin E."/>
            <person name="Martinez A.T."/>
            <person name="Baldrian P."/>
            <person name="Stursova M."/>
            <person name="Martinez M.J."/>
            <person name="Novotny C."/>
            <person name="Magnuson J.K."/>
            <person name="Spatafora J.W."/>
            <person name="Maurice S."/>
            <person name="Pangilinan J."/>
            <person name="Andreopoulos W."/>
            <person name="LaButti K."/>
            <person name="Hundley H."/>
            <person name="Na H."/>
            <person name="Kuo A."/>
            <person name="Barry K."/>
            <person name="Lipzen A."/>
            <person name="Henrissat B."/>
            <person name="Riley R."/>
            <person name="Ahrendt S."/>
            <person name="Nagy L.G."/>
            <person name="Grigoriev I.V."/>
            <person name="Martin F."/>
            <person name="Rosso M.N."/>
        </authorList>
    </citation>
    <scope>NUCLEOTIDE SEQUENCE</scope>
    <source>
        <strain evidence="1">CBS 384.51</strain>
    </source>
</reference>
<evidence type="ECO:0000313" key="2">
    <source>
        <dbReference type="Proteomes" id="UP001055072"/>
    </source>
</evidence>
<protein>
    <submittedName>
        <fullName evidence="1">Cytochrome P450</fullName>
    </submittedName>
</protein>
<sequence length="559" mass="63436">MVLLQPLSELQLRDVIATHVAASLIVHYVFRRWEPSSPILVALLLLATPIPLVSLLLPHVAHWIYAITASYSLFLSTLVLSIISYRLSPFHPLARYPGPLMCRVSKWWMVWETRGGQQHHWYKRMHEQYGDAVRTGPNDISFVDASIIASLMGTTGLPKGPSRSAAGMFPAIKALIMFRDPVEHAHRRKPWNRAFNSAALKEYQPKVAHRASQLVEGLAKRNGVADLSLWVSWFAYDFMGDMASGGGTAMMQNGDGDDLWYLLRTGMVSSFLFEQMNWLPHILKYIPKFRDRVQRMRYMGINRAKARFERGAETKDLFYFLSNEDGSEKEKPPMPVVVSDGALALIAGSDTTMIVLSALFWNILYQPEVYKRLREEVDKFYPSGEDSTSTEHHPQMAYLEAVINETLRMYPPVPSGSQRAPLVGGGDRIIGQYYIPEGTTTRMHIYSLHRDPRNFTDPERYWPERWLIAEGLGEANPNPGSKEGFVHNANAFIPFSFGPANCVGKNLAMQEMRVVVCHVVHELDLAFADGWDPTEFEKAYRDHFVAEVGRLPVVVRQRV</sequence>
<dbReference type="Proteomes" id="UP001055072">
    <property type="component" value="Unassembled WGS sequence"/>
</dbReference>